<reference evidence="2" key="1">
    <citation type="submission" date="2015-01" db="EMBL/GenBank/DDBJ databases">
        <authorList>
            <person name="MANFREDI Pablo"/>
        </authorList>
    </citation>
    <scope>NUCLEOTIDE SEQUENCE [LARGE SCALE GENOMIC DNA]</scope>
    <source>
        <strain evidence="2">Ccyn2B</strain>
    </source>
</reference>
<evidence type="ECO:0000313" key="1">
    <source>
        <dbReference type="EMBL" id="CEN38546.1"/>
    </source>
</evidence>
<dbReference type="EMBL" id="CDOD01000045">
    <property type="protein sequence ID" value="CEN38546.1"/>
    <property type="molecule type" value="Genomic_DNA"/>
</dbReference>
<evidence type="ECO:0000313" key="2">
    <source>
        <dbReference type="Proteomes" id="UP000038055"/>
    </source>
</evidence>
<keyword evidence="2" id="KW-1185">Reference proteome</keyword>
<dbReference type="AlphaFoldDB" id="A0A0B7HFP7"/>
<dbReference type="Proteomes" id="UP000038055">
    <property type="component" value="Unassembled WGS sequence"/>
</dbReference>
<name>A0A0B7HFP7_9FLAO</name>
<sequence length="139" mass="16640">MKIIDIENGDFLLIDNIIINKTTTYSELRNLFPNNDYWEVGTGYFWIYFQDIIVENQKFYADICFKGEELHMIIFGFRGIYEKAFSWEDFDEKIELQKKKSYEKWLIKTLGDTEFPWGKVNAFYNPKSSFAGMVLTYNQ</sequence>
<dbReference type="RefSeq" id="WP_041993833.1">
    <property type="nucleotide sequence ID" value="NZ_CDOD01000045.1"/>
</dbReference>
<organism evidence="1 2">
    <name type="scientific">Capnocytophaga cynodegmi</name>
    <dbReference type="NCBI Taxonomy" id="28189"/>
    <lineage>
        <taxon>Bacteria</taxon>
        <taxon>Pseudomonadati</taxon>
        <taxon>Bacteroidota</taxon>
        <taxon>Flavobacteriia</taxon>
        <taxon>Flavobacteriales</taxon>
        <taxon>Flavobacteriaceae</taxon>
        <taxon>Capnocytophaga</taxon>
    </lineage>
</organism>
<proteinExistence type="predicted"/>
<protein>
    <submittedName>
        <fullName evidence="1">Uncharacterized protein</fullName>
    </submittedName>
</protein>
<dbReference type="STRING" id="28189.CCYN74_30209"/>
<dbReference type="eggNOG" id="ENOG50339R1">
    <property type="taxonomic scope" value="Bacteria"/>
</dbReference>
<accession>A0A0B7HFP7</accession>
<gene>
    <name evidence="1" type="ORF">CCYN2B_50077</name>
</gene>